<dbReference type="InterPro" id="IPR004710">
    <property type="entry name" value="Bilac:Na_transpt"/>
</dbReference>
<accession>A0A1H5GXU5</accession>
<dbReference type="InterPro" id="IPR038770">
    <property type="entry name" value="Na+/solute_symporter_sf"/>
</dbReference>
<feature type="transmembrane region" description="Helical" evidence="5">
    <location>
        <begin position="147"/>
        <end position="174"/>
    </location>
</feature>
<keyword evidence="4 5" id="KW-0472">Membrane</keyword>
<feature type="transmembrane region" description="Helical" evidence="5">
    <location>
        <begin position="52"/>
        <end position="71"/>
    </location>
</feature>
<dbReference type="EMBL" id="FNTD01000004">
    <property type="protein sequence ID" value="SEE20291.1"/>
    <property type="molecule type" value="Genomic_DNA"/>
</dbReference>
<dbReference type="Pfam" id="PF01758">
    <property type="entry name" value="SBF"/>
    <property type="match status" value="1"/>
</dbReference>
<evidence type="ECO:0000256" key="1">
    <source>
        <dbReference type="ARBA" id="ARBA00004141"/>
    </source>
</evidence>
<dbReference type="STRING" id="67331.SAMN04490357_7266"/>
<comment type="subcellular location">
    <subcellularLocation>
        <location evidence="1">Membrane</location>
        <topology evidence="1">Multi-pass membrane protein</topology>
    </subcellularLocation>
</comment>
<evidence type="ECO:0000313" key="7">
    <source>
        <dbReference type="Proteomes" id="UP000182375"/>
    </source>
</evidence>
<keyword evidence="3 5" id="KW-1133">Transmembrane helix</keyword>
<evidence type="ECO:0000256" key="3">
    <source>
        <dbReference type="ARBA" id="ARBA00022989"/>
    </source>
</evidence>
<evidence type="ECO:0000313" key="6">
    <source>
        <dbReference type="EMBL" id="SEE20291.1"/>
    </source>
</evidence>
<sequence length="357" mass="36262">MPAPTPHDRRPAAWLHRRLGPLVLVCHLLALLLPAPGTRLRTATLGLHGLRLDVSACALFLILFAAAFQVPPARALAAVRRPTALIAGLAAHLLTAFLLAPATALALSALGRQELAGSLAGAVALITAAPVAAAATVWIGRDGDVTALLAVVLLSALLSPLTMPATLGLLGDVLPATARARALVHGASGQTRTLLTAAVALPCAAGLLARGLTPAAVAGRLAERAPVVATTVMLALTYVNATAAVPVLRRESWTVIVLCAAVGWAVCRLAFQSGSLTARALRLPPGSATTVTLACGMSNVGVGAVVVVRALPDQPHALLVVLAYGLVQKVTAHRAVTKGARLRTTAPTDLADRGVHG</sequence>
<proteinExistence type="predicted"/>
<feature type="transmembrane region" description="Helical" evidence="5">
    <location>
        <begin position="225"/>
        <end position="247"/>
    </location>
</feature>
<dbReference type="GeneID" id="95516257"/>
<evidence type="ECO:0000256" key="5">
    <source>
        <dbReference type="SAM" id="Phobius"/>
    </source>
</evidence>
<feature type="transmembrane region" description="Helical" evidence="5">
    <location>
        <begin position="194"/>
        <end position="213"/>
    </location>
</feature>
<feature type="transmembrane region" description="Helical" evidence="5">
    <location>
        <begin position="83"/>
        <end position="107"/>
    </location>
</feature>
<dbReference type="InterPro" id="IPR002657">
    <property type="entry name" value="BilAc:Na_symport/Acr3"/>
</dbReference>
<name>A0A1H5GXU5_9ACTN</name>
<feature type="transmembrane region" description="Helical" evidence="5">
    <location>
        <begin position="119"/>
        <end position="140"/>
    </location>
</feature>
<dbReference type="Gene3D" id="1.20.1530.20">
    <property type="match status" value="1"/>
</dbReference>
<dbReference type="PANTHER" id="PTHR10361:SF28">
    <property type="entry name" value="P3 PROTEIN-RELATED"/>
    <property type="match status" value="1"/>
</dbReference>
<feature type="transmembrane region" description="Helical" evidence="5">
    <location>
        <begin position="253"/>
        <end position="271"/>
    </location>
</feature>
<dbReference type="PANTHER" id="PTHR10361">
    <property type="entry name" value="SODIUM-BILE ACID COTRANSPORTER"/>
    <property type="match status" value="1"/>
</dbReference>
<dbReference type="AlphaFoldDB" id="A0A1H5GXU5"/>
<dbReference type="RefSeq" id="WP_074995580.1">
    <property type="nucleotide sequence ID" value="NZ_FNTD01000004.1"/>
</dbReference>
<keyword evidence="2 5" id="KW-0812">Transmembrane</keyword>
<protein>
    <submittedName>
        <fullName evidence="6">Bile acid:Na+ symporter, BASS family</fullName>
    </submittedName>
</protein>
<organism evidence="6 7">
    <name type="scientific">Streptomyces misionensis</name>
    <dbReference type="NCBI Taxonomy" id="67331"/>
    <lineage>
        <taxon>Bacteria</taxon>
        <taxon>Bacillati</taxon>
        <taxon>Actinomycetota</taxon>
        <taxon>Actinomycetes</taxon>
        <taxon>Kitasatosporales</taxon>
        <taxon>Streptomycetaceae</taxon>
        <taxon>Streptomyces</taxon>
    </lineage>
</organism>
<evidence type="ECO:0000256" key="2">
    <source>
        <dbReference type="ARBA" id="ARBA00022692"/>
    </source>
</evidence>
<gene>
    <name evidence="6" type="ORF">SAMN04490357_7266</name>
</gene>
<dbReference type="Proteomes" id="UP000182375">
    <property type="component" value="Unassembled WGS sequence"/>
</dbReference>
<dbReference type="GO" id="GO:0016020">
    <property type="term" value="C:membrane"/>
    <property type="evidence" value="ECO:0007669"/>
    <property type="project" value="UniProtKB-SubCell"/>
</dbReference>
<evidence type="ECO:0000256" key="4">
    <source>
        <dbReference type="ARBA" id="ARBA00023136"/>
    </source>
</evidence>
<reference evidence="6 7" key="1">
    <citation type="submission" date="2016-10" db="EMBL/GenBank/DDBJ databases">
        <authorList>
            <person name="de Groot N.N."/>
        </authorList>
    </citation>
    <scope>NUCLEOTIDE SEQUENCE [LARGE SCALE GENOMIC DNA]</scope>
    <source>
        <strain evidence="6 7">DSM 40306</strain>
    </source>
</reference>